<dbReference type="Proteomes" id="UP001632037">
    <property type="component" value="Unassembled WGS sequence"/>
</dbReference>
<evidence type="ECO:0000313" key="1">
    <source>
        <dbReference type="EMBL" id="KAL3660789.1"/>
    </source>
</evidence>
<protein>
    <submittedName>
        <fullName evidence="1">Uncharacterized protein</fullName>
    </submittedName>
</protein>
<dbReference type="AlphaFoldDB" id="A0ABD3F5N2"/>
<name>A0ABD3F5N2_9STRA</name>
<proteinExistence type="predicted"/>
<evidence type="ECO:0000313" key="2">
    <source>
        <dbReference type="Proteomes" id="UP001632037"/>
    </source>
</evidence>
<dbReference type="EMBL" id="JBIMZQ010000039">
    <property type="protein sequence ID" value="KAL3660789.1"/>
    <property type="molecule type" value="Genomic_DNA"/>
</dbReference>
<sequence length="115" mass="13123">MRRQSVFMGIFRLMSSFPQEASDEVFAEEFKTHYQSKKLRGACTQLGLKSQADSSTNSKAGYIKLLCQYRRAKLHGEILTEYPKIKQTRRTTTTKHCGFKPVNVVLSPALLPHTQ</sequence>
<comment type="caution">
    <text evidence="1">The sequence shown here is derived from an EMBL/GenBank/DDBJ whole genome shotgun (WGS) entry which is preliminary data.</text>
</comment>
<accession>A0ABD3F5N2</accession>
<organism evidence="1 2">
    <name type="scientific">Phytophthora oleae</name>
    <dbReference type="NCBI Taxonomy" id="2107226"/>
    <lineage>
        <taxon>Eukaryota</taxon>
        <taxon>Sar</taxon>
        <taxon>Stramenopiles</taxon>
        <taxon>Oomycota</taxon>
        <taxon>Peronosporomycetes</taxon>
        <taxon>Peronosporales</taxon>
        <taxon>Peronosporaceae</taxon>
        <taxon>Phytophthora</taxon>
    </lineage>
</organism>
<gene>
    <name evidence="1" type="ORF">V7S43_014191</name>
</gene>
<reference evidence="1 2" key="1">
    <citation type="submission" date="2024-09" db="EMBL/GenBank/DDBJ databases">
        <title>Genome sequencing and assembly of Phytophthora oleae, isolate VK10A, causative agent of rot of olive drupes.</title>
        <authorList>
            <person name="Conti Taguali S."/>
            <person name="Riolo M."/>
            <person name="La Spada F."/>
            <person name="Cacciola S.O."/>
            <person name="Dionisio G."/>
        </authorList>
    </citation>
    <scope>NUCLEOTIDE SEQUENCE [LARGE SCALE GENOMIC DNA]</scope>
    <source>
        <strain evidence="1 2">VK10A</strain>
    </source>
</reference>
<keyword evidence="2" id="KW-1185">Reference proteome</keyword>